<organism evidence="2 3">
    <name type="scientific">Nannocystis pusilla</name>
    <dbReference type="NCBI Taxonomy" id="889268"/>
    <lineage>
        <taxon>Bacteria</taxon>
        <taxon>Pseudomonadati</taxon>
        <taxon>Myxococcota</taxon>
        <taxon>Polyangia</taxon>
        <taxon>Nannocystales</taxon>
        <taxon>Nannocystaceae</taxon>
        <taxon>Nannocystis</taxon>
    </lineage>
</organism>
<feature type="region of interest" description="Disordered" evidence="1">
    <location>
        <begin position="1"/>
        <end position="111"/>
    </location>
</feature>
<feature type="compositionally biased region" description="Low complexity" evidence="1">
    <location>
        <begin position="34"/>
        <end position="56"/>
    </location>
</feature>
<gene>
    <name evidence="2" type="ORF">OV079_23670</name>
</gene>
<evidence type="ECO:0000313" key="2">
    <source>
        <dbReference type="EMBL" id="MCY1008501.1"/>
    </source>
</evidence>
<feature type="compositionally biased region" description="Basic and acidic residues" evidence="1">
    <location>
        <begin position="72"/>
        <end position="101"/>
    </location>
</feature>
<comment type="caution">
    <text evidence="2">The sequence shown here is derived from an EMBL/GenBank/DDBJ whole genome shotgun (WGS) entry which is preliminary data.</text>
</comment>
<dbReference type="EMBL" id="JAPNKE010000002">
    <property type="protein sequence ID" value="MCY1008501.1"/>
    <property type="molecule type" value="Genomic_DNA"/>
</dbReference>
<accession>A0A9X3IYH8</accession>
<sequence>MRTDTTDTTMPTATTTKPARNRRTPPRLEQLSHADSANATSTPAAATAATAATEQPTPSPAAPELTPAVAERLAKEKAKLEREEKAAARRRQRIEALERGETPPTATKGLPPVVKMNELGALTRQLHRALRLAESSEVKALAATAELGGCDVRAIAYFRAARNEAIALWKRQHEARAAAGAVDNDTLHPLGLEEDATGDYRLTEKPRVSE</sequence>
<dbReference type="Proteomes" id="UP001150924">
    <property type="component" value="Unassembled WGS sequence"/>
</dbReference>
<proteinExistence type="predicted"/>
<dbReference type="AlphaFoldDB" id="A0A9X3IYH8"/>
<protein>
    <submittedName>
        <fullName evidence="2">Uncharacterized protein</fullName>
    </submittedName>
</protein>
<evidence type="ECO:0000313" key="3">
    <source>
        <dbReference type="Proteomes" id="UP001150924"/>
    </source>
</evidence>
<feature type="region of interest" description="Disordered" evidence="1">
    <location>
        <begin position="178"/>
        <end position="210"/>
    </location>
</feature>
<evidence type="ECO:0000256" key="1">
    <source>
        <dbReference type="SAM" id="MobiDB-lite"/>
    </source>
</evidence>
<keyword evidence="3" id="KW-1185">Reference proteome</keyword>
<reference evidence="2" key="1">
    <citation type="submission" date="2022-11" db="EMBL/GenBank/DDBJ databases">
        <title>Minimal conservation of predation-associated metabolite biosynthetic gene clusters underscores biosynthetic potential of Myxococcota including descriptions for ten novel species: Archangium lansinium sp. nov., Myxococcus landrumus sp. nov., Nannocystis bai.</title>
        <authorList>
            <person name="Ahearne A."/>
            <person name="Stevens C."/>
            <person name="Phillips K."/>
        </authorList>
    </citation>
    <scope>NUCLEOTIDE SEQUENCE</scope>
    <source>
        <strain evidence="2">Na p29</strain>
    </source>
</reference>
<name>A0A9X3IYH8_9BACT</name>
<dbReference type="RefSeq" id="WP_267771134.1">
    <property type="nucleotide sequence ID" value="NZ_JAPNKE010000002.1"/>
</dbReference>
<feature type="compositionally biased region" description="Basic and acidic residues" evidence="1">
    <location>
        <begin position="201"/>
        <end position="210"/>
    </location>
</feature>
<feature type="compositionally biased region" description="Low complexity" evidence="1">
    <location>
        <begin position="1"/>
        <end position="18"/>
    </location>
</feature>